<dbReference type="Pfam" id="PF00586">
    <property type="entry name" value="AIRS"/>
    <property type="match status" value="1"/>
</dbReference>
<keyword evidence="4" id="KW-0547">Nucleotide-binding</keyword>
<dbReference type="EC" id="6.3.3.1" evidence="2"/>
<proteinExistence type="predicted"/>
<keyword evidence="5" id="KW-0067">ATP-binding</keyword>
<feature type="non-terminal residue" evidence="8">
    <location>
        <position position="276"/>
    </location>
</feature>
<evidence type="ECO:0000256" key="5">
    <source>
        <dbReference type="ARBA" id="ARBA00022840"/>
    </source>
</evidence>
<dbReference type="UniPathway" id="UPA00074">
    <property type="reaction ID" value="UER00129"/>
</dbReference>
<dbReference type="Gene3D" id="3.30.1330.10">
    <property type="entry name" value="PurM-like, N-terminal domain"/>
    <property type="match status" value="1"/>
</dbReference>
<dbReference type="GO" id="GO:0005829">
    <property type="term" value="C:cytosol"/>
    <property type="evidence" value="ECO:0007669"/>
    <property type="project" value="TreeGrafter"/>
</dbReference>
<sequence>KEQLSYKKAGVDIDAADAVKKVMAKSLETADKRVLNKIGAFASFFEGTFPEYEHPVLVLKTEEPGSKQKLAFQYNRVSSICYDMINHLINDIITTGAKPLAVQDAIICGKLEKEVVTELVHSISQACREQGCVLIGGETSEQPGVLEAGIYILTASIVGVVEKSKIIDGSKIEEGDSVLAVASNGLHTNGYSLVRALMAQKPEIIKMQVEGESFLEAILKPHKCYYQSFRGLFNLPEIHGIAHITGGGIEGNLNRILPEDLDAVIDLGKIEVLPIF</sequence>
<dbReference type="GO" id="GO:0006189">
    <property type="term" value="P:'de novo' IMP biosynthetic process"/>
    <property type="evidence" value="ECO:0007669"/>
    <property type="project" value="UniProtKB-UniPathway"/>
</dbReference>
<dbReference type="GO" id="GO:0046084">
    <property type="term" value="P:adenine biosynthetic process"/>
    <property type="evidence" value="ECO:0007669"/>
    <property type="project" value="TreeGrafter"/>
</dbReference>
<evidence type="ECO:0000259" key="7">
    <source>
        <dbReference type="Pfam" id="PF02769"/>
    </source>
</evidence>
<dbReference type="CDD" id="cd02196">
    <property type="entry name" value="PurM"/>
    <property type="match status" value="1"/>
</dbReference>
<dbReference type="SUPFAM" id="SSF55326">
    <property type="entry name" value="PurM N-terminal domain-like"/>
    <property type="match status" value="1"/>
</dbReference>
<dbReference type="Gene3D" id="3.90.650.10">
    <property type="entry name" value="PurM-like C-terminal domain"/>
    <property type="match status" value="1"/>
</dbReference>
<dbReference type="InterPro" id="IPR036676">
    <property type="entry name" value="PurM-like_C_sf"/>
</dbReference>
<dbReference type="GO" id="GO:0004637">
    <property type="term" value="F:phosphoribosylamine-glycine ligase activity"/>
    <property type="evidence" value="ECO:0007669"/>
    <property type="project" value="TreeGrafter"/>
</dbReference>
<dbReference type="PANTHER" id="PTHR10520:SF12">
    <property type="entry name" value="TRIFUNCTIONAL PURINE BIOSYNTHETIC PROTEIN ADENOSINE-3"/>
    <property type="match status" value="1"/>
</dbReference>
<keyword evidence="3" id="KW-0436">Ligase</keyword>
<evidence type="ECO:0000256" key="3">
    <source>
        <dbReference type="ARBA" id="ARBA00022598"/>
    </source>
</evidence>
<dbReference type="EMBL" id="BARS01018329">
    <property type="protein sequence ID" value="GAF93236.1"/>
    <property type="molecule type" value="Genomic_DNA"/>
</dbReference>
<evidence type="ECO:0000256" key="2">
    <source>
        <dbReference type="ARBA" id="ARBA00013047"/>
    </source>
</evidence>
<dbReference type="GO" id="GO:0005524">
    <property type="term" value="F:ATP binding"/>
    <property type="evidence" value="ECO:0007669"/>
    <property type="project" value="UniProtKB-KW"/>
</dbReference>
<evidence type="ECO:0000256" key="4">
    <source>
        <dbReference type="ARBA" id="ARBA00022741"/>
    </source>
</evidence>
<evidence type="ECO:0000256" key="1">
    <source>
        <dbReference type="ARBA" id="ARBA00004686"/>
    </source>
</evidence>
<organism evidence="8">
    <name type="scientific">marine sediment metagenome</name>
    <dbReference type="NCBI Taxonomy" id="412755"/>
    <lineage>
        <taxon>unclassified sequences</taxon>
        <taxon>metagenomes</taxon>
        <taxon>ecological metagenomes</taxon>
    </lineage>
</organism>
<name>X0U1I4_9ZZZZ</name>
<dbReference type="InterPro" id="IPR004733">
    <property type="entry name" value="PurM_cligase"/>
</dbReference>
<gene>
    <name evidence="8" type="ORF">S01H1_29832</name>
</gene>
<evidence type="ECO:0000313" key="8">
    <source>
        <dbReference type="EMBL" id="GAF93236.1"/>
    </source>
</evidence>
<feature type="non-terminal residue" evidence="8">
    <location>
        <position position="1"/>
    </location>
</feature>
<dbReference type="GO" id="GO:0004641">
    <property type="term" value="F:phosphoribosylformylglycinamidine cyclo-ligase activity"/>
    <property type="evidence" value="ECO:0007669"/>
    <property type="project" value="UniProtKB-EC"/>
</dbReference>
<feature type="domain" description="PurM-like N-terminal" evidence="6">
    <location>
        <begin position="58"/>
        <end position="161"/>
    </location>
</feature>
<reference evidence="8" key="1">
    <citation type="journal article" date="2014" name="Front. Microbiol.">
        <title>High frequency of phylogenetically diverse reductive dehalogenase-homologous genes in deep subseafloor sedimentary metagenomes.</title>
        <authorList>
            <person name="Kawai M."/>
            <person name="Futagami T."/>
            <person name="Toyoda A."/>
            <person name="Takaki Y."/>
            <person name="Nishi S."/>
            <person name="Hori S."/>
            <person name="Arai W."/>
            <person name="Tsubouchi T."/>
            <person name="Morono Y."/>
            <person name="Uchiyama I."/>
            <person name="Ito T."/>
            <person name="Fujiyama A."/>
            <person name="Inagaki F."/>
            <person name="Takami H."/>
        </authorList>
    </citation>
    <scope>NUCLEOTIDE SEQUENCE</scope>
    <source>
        <strain evidence="8">Expedition CK06-06</strain>
    </source>
</reference>
<dbReference type="InterPro" id="IPR036921">
    <property type="entry name" value="PurM-like_N_sf"/>
</dbReference>
<dbReference type="Pfam" id="PF02769">
    <property type="entry name" value="AIRS_C"/>
    <property type="match status" value="1"/>
</dbReference>
<comment type="caution">
    <text evidence="8">The sequence shown here is derived from an EMBL/GenBank/DDBJ whole genome shotgun (WGS) entry which is preliminary data.</text>
</comment>
<dbReference type="PANTHER" id="PTHR10520">
    <property type="entry name" value="TRIFUNCTIONAL PURINE BIOSYNTHETIC PROTEIN ADENOSINE-3-RELATED"/>
    <property type="match status" value="1"/>
</dbReference>
<evidence type="ECO:0000259" key="6">
    <source>
        <dbReference type="Pfam" id="PF00586"/>
    </source>
</evidence>
<protein>
    <recommendedName>
        <fullName evidence="2">phosphoribosylformylglycinamidine cyclo-ligase</fullName>
        <ecNumber evidence="2">6.3.3.1</ecNumber>
    </recommendedName>
</protein>
<feature type="domain" description="PurM-like C-terminal" evidence="7">
    <location>
        <begin position="173"/>
        <end position="272"/>
    </location>
</feature>
<dbReference type="AlphaFoldDB" id="X0U1I4"/>
<comment type="pathway">
    <text evidence="1">Purine metabolism; IMP biosynthesis via de novo pathway; 5-amino-1-(5-phospho-D-ribosyl)imidazole from N(2)-formyl-N(1)-(5-phospho-D-ribosyl)glycinamide: step 2/2.</text>
</comment>
<accession>X0U1I4</accession>
<dbReference type="InterPro" id="IPR010918">
    <property type="entry name" value="PurM-like_C_dom"/>
</dbReference>
<dbReference type="InterPro" id="IPR016188">
    <property type="entry name" value="PurM-like_N"/>
</dbReference>
<dbReference type="SUPFAM" id="SSF56042">
    <property type="entry name" value="PurM C-terminal domain-like"/>
    <property type="match status" value="1"/>
</dbReference>